<dbReference type="AlphaFoldDB" id="A0A2M7TFP3"/>
<evidence type="ECO:0000259" key="2">
    <source>
        <dbReference type="PROSITE" id="PS50965"/>
    </source>
</evidence>
<dbReference type="InterPro" id="IPR011528">
    <property type="entry name" value="NERD"/>
</dbReference>
<dbReference type="EMBL" id="PFNM01000037">
    <property type="protein sequence ID" value="PIZ44755.1"/>
    <property type="molecule type" value="Genomic_DNA"/>
</dbReference>
<gene>
    <name evidence="3" type="ORF">COY31_01890</name>
</gene>
<sequence>MKTIKYRESYSSAMFHKLLPRAWKVLIFLMLALIILTSAMFIPAMKQYLWGIAITVVIVFVLVRKHSDSLFENIGNFKKGKRGEDEVAAMLKENLDDNYTCVENYMIPNARIGDIDGLLIGPKGVVILEVKNYQGVFRISGPDLYRRNRGDKIILCIKKVLSFKQLGRKIIFLNILKIRALAMYL</sequence>
<feature type="transmembrane region" description="Helical" evidence="1">
    <location>
        <begin position="21"/>
        <end position="42"/>
    </location>
</feature>
<reference evidence="4" key="1">
    <citation type="submission" date="2017-09" db="EMBL/GenBank/DDBJ databases">
        <title>Depth-based differentiation of microbial function through sediment-hosted aquifers and enrichment of novel symbionts in the deep terrestrial subsurface.</title>
        <authorList>
            <person name="Probst A.J."/>
            <person name="Ladd B."/>
            <person name="Jarett J.K."/>
            <person name="Geller-Mcgrath D.E."/>
            <person name="Sieber C.M.K."/>
            <person name="Emerson J.B."/>
            <person name="Anantharaman K."/>
            <person name="Thomas B.C."/>
            <person name="Malmstrom R."/>
            <person name="Stieglmeier M."/>
            <person name="Klingl A."/>
            <person name="Woyke T."/>
            <person name="Ryan C.M."/>
            <person name="Banfield J.F."/>
        </authorList>
    </citation>
    <scope>NUCLEOTIDE SEQUENCE [LARGE SCALE GENOMIC DNA]</scope>
</reference>
<comment type="caution">
    <text evidence="3">The sequence shown here is derived from an EMBL/GenBank/DDBJ whole genome shotgun (WGS) entry which is preliminary data.</text>
</comment>
<proteinExistence type="predicted"/>
<protein>
    <recommendedName>
        <fullName evidence="2">NERD domain-containing protein</fullName>
    </recommendedName>
</protein>
<keyword evidence="1" id="KW-0812">Transmembrane</keyword>
<name>A0A2M7TFP3_9BACT</name>
<keyword evidence="1" id="KW-0472">Membrane</keyword>
<evidence type="ECO:0000313" key="4">
    <source>
        <dbReference type="Proteomes" id="UP000230553"/>
    </source>
</evidence>
<feature type="domain" description="NERD" evidence="2">
    <location>
        <begin position="79"/>
        <end position="185"/>
    </location>
</feature>
<keyword evidence="1" id="KW-1133">Transmembrane helix</keyword>
<dbReference type="Proteomes" id="UP000230553">
    <property type="component" value="Unassembled WGS sequence"/>
</dbReference>
<accession>A0A2M7TFP3</accession>
<evidence type="ECO:0000313" key="3">
    <source>
        <dbReference type="EMBL" id="PIZ44755.1"/>
    </source>
</evidence>
<evidence type="ECO:0000256" key="1">
    <source>
        <dbReference type="SAM" id="Phobius"/>
    </source>
</evidence>
<dbReference type="PROSITE" id="PS50965">
    <property type="entry name" value="NERD"/>
    <property type="match status" value="1"/>
</dbReference>
<feature type="transmembrane region" description="Helical" evidence="1">
    <location>
        <begin position="48"/>
        <end position="63"/>
    </location>
</feature>
<dbReference type="Pfam" id="PF08378">
    <property type="entry name" value="NERD"/>
    <property type="match status" value="1"/>
</dbReference>
<organism evidence="3 4">
    <name type="scientific">Candidatus Wolfebacteria bacterium CG_4_10_14_0_2_um_filter_39_18</name>
    <dbReference type="NCBI Taxonomy" id="1975061"/>
    <lineage>
        <taxon>Bacteria</taxon>
        <taxon>Candidatus Wolfeibacteriota</taxon>
    </lineage>
</organism>